<sequence length="1056" mass="113727">MATAAPFDAKALYEYRSEHADDLSFGPEQIIHVTEVEDDEWLSGWYEGPKGRCQGMFPKNYVEVLPAVPVPPRPQARPSHSRSKSIVEEKPEDVSERTAVVPPTQPIEPVAKKAVVTAESEARTEQERIQPTAKVSTMNETEDEGHAAPATAKPIEASSKRPLIDTQTQAPMTEATQVQSPRSSAAEAEDSSRGPEQSLASPDQSKPKPAKPNAFRDRIAAFNKAESAPIVPRAMAKPVLAKKPFIAPPPSKDSYVPHIASKTRAASTTESSPVDVPSRPMDVPDASSITSPVEGAPKIGSLKDRIAALQAEREQLAVKKASSKPAGDAAIEETAKAQDEIEEEEEADRAASLPVLQPLTRTSTSRSIESVHSEVRPLSRQPSARAGSFTAASITGQDEEVTTTQEQPKEGDELHDAKDSSQLADADEQELDEEEQRKQRLRERMARMSGMGMGMHMALGLPAVQQKSRTARPEDEQQTSAEAAPKASVPVIPMPGLPSAPPAVLAEGTAKDDLGHTQAIKTDAVPENEEVDDSEDEQSEPLQSSRRPSLEPSTPLVLETGSPSLRSPMSPGGKSRMSYFGPVSLSGPKPTSPGPMARASAPPVPQSARPPAPAPPIPASAIPPSAREAKLSDSTVLVDSEREGYEADADDDTDTTSTHDQQRMPNWPSTETPLPQASHQSVLPRGLPPVPVVPQGVPPVPEMPAASRSLPPPMTAAPAPPVSRAPPPLPDAAPPTSVISVQESDYQARDSHEDQSSADDGEAQLPEMPSHARRLSTMRGHEDAKHRQSIDATRSLPRQSVETRRDSFGDYLSKDVSFGSAADWAKGFPALLSQRQDLVCDVKEHTDAEHSTTTRDACILFQDHSQLIVSVVSDSNSGEVLQFDQVHRPPPALASREKLEAEHERYGNTLLDKAKRLNNTVVANGDALTFVSSIVKSLPGAIPPIGARTFGAPVYLNLANASVTVQDEIRPGDIIAFRNAKFTGHKGAMKSKYSLDVGKPDHCAIVIDWDGTKKKVRVYEQGREGKKVSEASYKLKDLRSGEVKVFRAVSWQYCGW</sequence>
<evidence type="ECO:0000256" key="1">
    <source>
        <dbReference type="ARBA" id="ARBA00022443"/>
    </source>
</evidence>
<feature type="compositionally biased region" description="Polar residues" evidence="3">
    <location>
        <begin position="790"/>
        <end position="800"/>
    </location>
</feature>
<dbReference type="InterPro" id="IPR057402">
    <property type="entry name" value="AIM3_BBC1_C"/>
</dbReference>
<dbReference type="SMART" id="SM00326">
    <property type="entry name" value="SH3"/>
    <property type="match status" value="1"/>
</dbReference>
<feature type="compositionally biased region" description="Pro residues" evidence="3">
    <location>
        <begin position="602"/>
        <end position="618"/>
    </location>
</feature>
<accession>A0A1Y2FI38</accession>
<protein>
    <recommendedName>
        <fullName evidence="4">SH3 domain-containing protein</fullName>
    </recommendedName>
</protein>
<keyword evidence="6" id="KW-1185">Reference proteome</keyword>
<feature type="compositionally biased region" description="Polar residues" evidence="3">
    <location>
        <begin position="194"/>
        <end position="204"/>
    </location>
</feature>
<dbReference type="GeneID" id="63785667"/>
<feature type="compositionally biased region" description="Acidic residues" evidence="3">
    <location>
        <begin position="425"/>
        <end position="434"/>
    </location>
</feature>
<evidence type="ECO:0000256" key="3">
    <source>
        <dbReference type="SAM" id="MobiDB-lite"/>
    </source>
</evidence>
<feature type="compositionally biased region" description="Polar residues" evidence="3">
    <location>
        <begin position="359"/>
        <end position="368"/>
    </location>
</feature>
<gene>
    <name evidence="5" type="ORF">BCR37DRAFT_378578</name>
</gene>
<feature type="compositionally biased region" description="Acidic residues" evidence="3">
    <location>
        <begin position="526"/>
        <end position="539"/>
    </location>
</feature>
<comment type="caution">
    <text evidence="5">The sequence shown here is derived from an EMBL/GenBank/DDBJ whole genome shotgun (WGS) entry which is preliminary data.</text>
</comment>
<dbReference type="Pfam" id="PF25459">
    <property type="entry name" value="AIM3_BBC1_C"/>
    <property type="match status" value="1"/>
</dbReference>
<dbReference type="InterPro" id="IPR001452">
    <property type="entry name" value="SH3_domain"/>
</dbReference>
<dbReference type="Pfam" id="PF00018">
    <property type="entry name" value="SH3_1"/>
    <property type="match status" value="1"/>
</dbReference>
<feature type="region of interest" description="Disordered" evidence="3">
    <location>
        <begin position="316"/>
        <end position="806"/>
    </location>
</feature>
<feature type="region of interest" description="Disordered" evidence="3">
    <location>
        <begin position="246"/>
        <end position="297"/>
    </location>
</feature>
<feature type="compositionally biased region" description="Basic and acidic residues" evidence="3">
    <location>
        <begin position="407"/>
        <end position="419"/>
    </location>
</feature>
<dbReference type="OMA" id="TMHQKYN"/>
<feature type="compositionally biased region" description="Basic and acidic residues" evidence="3">
    <location>
        <begin position="435"/>
        <end position="446"/>
    </location>
</feature>
<feature type="region of interest" description="Disordered" evidence="3">
    <location>
        <begin position="72"/>
        <end position="220"/>
    </location>
</feature>
<evidence type="ECO:0000259" key="4">
    <source>
        <dbReference type="PROSITE" id="PS50002"/>
    </source>
</evidence>
<reference evidence="5 6" key="1">
    <citation type="submission" date="2016-07" db="EMBL/GenBank/DDBJ databases">
        <title>Pervasive Adenine N6-methylation of Active Genes in Fungi.</title>
        <authorList>
            <consortium name="DOE Joint Genome Institute"/>
            <person name="Mondo S.J."/>
            <person name="Dannebaum R.O."/>
            <person name="Kuo R.C."/>
            <person name="Labutti K."/>
            <person name="Haridas S."/>
            <person name="Kuo A."/>
            <person name="Salamov A."/>
            <person name="Ahrendt S.R."/>
            <person name="Lipzen A."/>
            <person name="Sullivan W."/>
            <person name="Andreopoulos W.B."/>
            <person name="Clum A."/>
            <person name="Lindquist E."/>
            <person name="Daum C."/>
            <person name="Ramamoorthy G.K."/>
            <person name="Gryganskyi A."/>
            <person name="Culley D."/>
            <person name="Magnuson J.K."/>
            <person name="James T.Y."/>
            <person name="O'Malley M.A."/>
            <person name="Stajich J.E."/>
            <person name="Spatafora J.W."/>
            <person name="Visel A."/>
            <person name="Grigoriev I.V."/>
        </authorList>
    </citation>
    <scope>NUCLEOTIDE SEQUENCE [LARGE SCALE GENOMIC DNA]</scope>
    <source>
        <strain evidence="5 6">12-1054</strain>
    </source>
</reference>
<dbReference type="STRING" id="56484.A0A1Y2FI38"/>
<feature type="compositionally biased region" description="Polar residues" evidence="3">
    <location>
        <begin position="663"/>
        <end position="681"/>
    </location>
</feature>
<feature type="compositionally biased region" description="Basic and acidic residues" evidence="3">
    <location>
        <begin position="746"/>
        <end position="755"/>
    </location>
</feature>
<name>A0A1Y2FI38_PROLT</name>
<evidence type="ECO:0000313" key="6">
    <source>
        <dbReference type="Proteomes" id="UP000193685"/>
    </source>
</evidence>
<organism evidence="5 6">
    <name type="scientific">Protomyces lactucae-debilis</name>
    <dbReference type="NCBI Taxonomy" id="2754530"/>
    <lineage>
        <taxon>Eukaryota</taxon>
        <taxon>Fungi</taxon>
        <taxon>Dikarya</taxon>
        <taxon>Ascomycota</taxon>
        <taxon>Taphrinomycotina</taxon>
        <taxon>Taphrinomycetes</taxon>
        <taxon>Taphrinales</taxon>
        <taxon>Protomycetaceae</taxon>
        <taxon>Protomyces</taxon>
    </lineage>
</organism>
<evidence type="ECO:0000256" key="2">
    <source>
        <dbReference type="PROSITE-ProRule" id="PRU00192"/>
    </source>
</evidence>
<feature type="compositionally biased region" description="Pro residues" evidence="3">
    <location>
        <begin position="686"/>
        <end position="702"/>
    </location>
</feature>
<dbReference type="RefSeq" id="XP_040725905.1">
    <property type="nucleotide sequence ID" value="XM_040869068.1"/>
</dbReference>
<feature type="compositionally biased region" description="Basic and acidic residues" evidence="3">
    <location>
        <begin position="85"/>
        <end position="96"/>
    </location>
</feature>
<dbReference type="PROSITE" id="PS50002">
    <property type="entry name" value="SH3"/>
    <property type="match status" value="1"/>
</dbReference>
<feature type="domain" description="SH3" evidence="4">
    <location>
        <begin position="4"/>
        <end position="67"/>
    </location>
</feature>
<proteinExistence type="predicted"/>
<dbReference type="OrthoDB" id="207120at2759"/>
<dbReference type="EMBL" id="MCFI01000007">
    <property type="protein sequence ID" value="ORY83610.1"/>
    <property type="molecule type" value="Genomic_DNA"/>
</dbReference>
<feature type="compositionally biased region" description="Polar residues" evidence="3">
    <location>
        <begin position="165"/>
        <end position="179"/>
    </location>
</feature>
<dbReference type="Gene3D" id="2.30.30.40">
    <property type="entry name" value="SH3 Domains"/>
    <property type="match status" value="1"/>
</dbReference>
<feature type="compositionally biased region" description="Low complexity" evidence="3">
    <location>
        <begin position="447"/>
        <end position="461"/>
    </location>
</feature>
<feature type="compositionally biased region" description="Basic and acidic residues" evidence="3">
    <location>
        <begin position="779"/>
        <end position="789"/>
    </location>
</feature>
<feature type="compositionally biased region" description="Pro residues" evidence="3">
    <location>
        <begin position="710"/>
        <end position="733"/>
    </location>
</feature>
<keyword evidence="1 2" id="KW-0728">SH3 domain</keyword>
<evidence type="ECO:0000313" key="5">
    <source>
        <dbReference type="EMBL" id="ORY83610.1"/>
    </source>
</evidence>
<dbReference type="AlphaFoldDB" id="A0A1Y2FI38"/>
<dbReference type="Proteomes" id="UP000193685">
    <property type="component" value="Unassembled WGS sequence"/>
</dbReference>
<feature type="compositionally biased region" description="Polar residues" evidence="3">
    <location>
        <begin position="390"/>
        <end position="406"/>
    </location>
</feature>
<dbReference type="SUPFAM" id="SSF50044">
    <property type="entry name" value="SH3-domain"/>
    <property type="match status" value="1"/>
</dbReference>
<feature type="compositionally biased region" description="Pro residues" evidence="3">
    <location>
        <begin position="492"/>
        <end position="501"/>
    </location>
</feature>
<dbReference type="InterPro" id="IPR036028">
    <property type="entry name" value="SH3-like_dom_sf"/>
</dbReference>